<accession>A0A6J5VKQ3</accession>
<evidence type="ECO:0000313" key="2">
    <source>
        <dbReference type="Proteomes" id="UP000507222"/>
    </source>
</evidence>
<evidence type="ECO:0008006" key="3">
    <source>
        <dbReference type="Google" id="ProtNLM"/>
    </source>
</evidence>
<name>A0A6J5VKQ3_PRUAR</name>
<sequence>MVTTSQLAIPHSSIASLVPMVSNVHVKLDDTNYLQWHFQMNLMLECHGILGFVTGSHPCPPQFVIGSNSEEIEAYKVWQLHDKALMLLLSTTLHASVISCVIGSTNAREMWLTLKERFAIITKLSIFLLKTCLFNMKKGLDSIAQYLNHIKDARDQLSCVGVHFADEDIIILALNGLPAEYNTFRCVMRCRESMLSFKEFQCC</sequence>
<evidence type="ECO:0000313" key="1">
    <source>
        <dbReference type="EMBL" id="CAB4286528.1"/>
    </source>
</evidence>
<proteinExistence type="predicted"/>
<gene>
    <name evidence="1" type="ORF">CURHAP_LOCUS43913</name>
</gene>
<reference evidence="1 2" key="1">
    <citation type="submission" date="2020-05" db="EMBL/GenBank/DDBJ databases">
        <authorList>
            <person name="Campoy J."/>
            <person name="Schneeberger K."/>
            <person name="Spophaly S."/>
        </authorList>
    </citation>
    <scope>NUCLEOTIDE SEQUENCE [LARGE SCALE GENOMIC DNA]</scope>
    <source>
        <strain evidence="1">PruArmRojPasFocal</strain>
    </source>
</reference>
<dbReference type="Proteomes" id="UP000507222">
    <property type="component" value="Unassembled WGS sequence"/>
</dbReference>
<protein>
    <recommendedName>
        <fullName evidence="3">Retrotransposon Copia-like N-terminal domain-containing protein</fullName>
    </recommendedName>
</protein>
<dbReference type="EMBL" id="CAEKDK010000007">
    <property type="protein sequence ID" value="CAB4286528.1"/>
    <property type="molecule type" value="Genomic_DNA"/>
</dbReference>
<dbReference type="Pfam" id="PF14223">
    <property type="entry name" value="Retrotran_gag_2"/>
    <property type="match status" value="1"/>
</dbReference>
<dbReference type="AlphaFoldDB" id="A0A6J5VKQ3"/>
<organism evidence="1 2">
    <name type="scientific">Prunus armeniaca</name>
    <name type="common">Apricot</name>
    <name type="synonym">Armeniaca vulgaris</name>
    <dbReference type="NCBI Taxonomy" id="36596"/>
    <lineage>
        <taxon>Eukaryota</taxon>
        <taxon>Viridiplantae</taxon>
        <taxon>Streptophyta</taxon>
        <taxon>Embryophyta</taxon>
        <taxon>Tracheophyta</taxon>
        <taxon>Spermatophyta</taxon>
        <taxon>Magnoliopsida</taxon>
        <taxon>eudicotyledons</taxon>
        <taxon>Gunneridae</taxon>
        <taxon>Pentapetalae</taxon>
        <taxon>rosids</taxon>
        <taxon>fabids</taxon>
        <taxon>Rosales</taxon>
        <taxon>Rosaceae</taxon>
        <taxon>Amygdaloideae</taxon>
        <taxon>Amygdaleae</taxon>
        <taxon>Prunus</taxon>
    </lineage>
</organism>
<dbReference type="PANTHER" id="PTHR47481">
    <property type="match status" value="1"/>
</dbReference>
<dbReference type="PANTHER" id="PTHR47481:SF22">
    <property type="entry name" value="RETROTRANSPOSON GAG DOMAIN-CONTAINING PROTEIN"/>
    <property type="match status" value="1"/>
</dbReference>